<evidence type="ECO:0000256" key="1">
    <source>
        <dbReference type="PROSITE-ProRule" id="PRU00277"/>
    </source>
</evidence>
<keyword evidence="5" id="KW-1185">Reference proteome</keyword>
<dbReference type="OrthoDB" id="1902587at2759"/>
<feature type="region of interest" description="Disordered" evidence="2">
    <location>
        <begin position="105"/>
        <end position="128"/>
    </location>
</feature>
<dbReference type="PROSITE" id="PS50059">
    <property type="entry name" value="FKBP_PPIASE"/>
    <property type="match status" value="1"/>
</dbReference>
<evidence type="ECO:0000313" key="4">
    <source>
        <dbReference type="EMBL" id="OSX80887.1"/>
    </source>
</evidence>
<keyword evidence="1" id="KW-0413">Isomerase</keyword>
<dbReference type="EMBL" id="KV918767">
    <property type="protein sequence ID" value="OSX80887.1"/>
    <property type="molecule type" value="Genomic_DNA"/>
</dbReference>
<sequence>MPVRTVVLPEFLVPATPSSACLVPPTLSRLLARRAPERLAMAFASCPPPLRGRRALTPAQSGRTTSTCAAPPPQGAPLTRRAALSVAAAGLVAVGAAAAPRPAAAYSSRTQNDLSNASPTRYDGSKEVKTESGMRYLDLSLGEGADEELLPLVDGDRVTIYFTSRLWGYNGIVLDSTNDHKRDGLAEPFVFTMGDAAVVPGLQEMIRTMRVGGKRRAVLPPSIGYQTATMKPTPVDVRLPPGLVGPFSAASFPSMRRLRSVLETSRDATIVFDVELLKVKRAPGRGA</sequence>
<accession>A0A1X6PJ60</accession>
<feature type="domain" description="PPIase FKBP-type" evidence="3">
    <location>
        <begin position="155"/>
        <end position="280"/>
    </location>
</feature>
<dbReference type="InterPro" id="IPR044197">
    <property type="entry name" value="FKBP17-1-like"/>
</dbReference>
<dbReference type="SUPFAM" id="SSF54534">
    <property type="entry name" value="FKBP-like"/>
    <property type="match status" value="1"/>
</dbReference>
<evidence type="ECO:0000256" key="2">
    <source>
        <dbReference type="SAM" id="MobiDB-lite"/>
    </source>
</evidence>
<proteinExistence type="predicted"/>
<dbReference type="AlphaFoldDB" id="A0A1X6PJ60"/>
<dbReference type="Pfam" id="PF00254">
    <property type="entry name" value="FKBP_C"/>
    <property type="match status" value="1"/>
</dbReference>
<dbReference type="GO" id="GO:0003755">
    <property type="term" value="F:peptidyl-prolyl cis-trans isomerase activity"/>
    <property type="evidence" value="ECO:0007669"/>
    <property type="project" value="UniProtKB-KW"/>
</dbReference>
<dbReference type="Proteomes" id="UP000218209">
    <property type="component" value="Unassembled WGS sequence"/>
</dbReference>
<dbReference type="EC" id="5.2.1.8" evidence="1"/>
<dbReference type="PANTHER" id="PTHR47860">
    <property type="entry name" value="PEPTIDYL-PROLYL CIS-TRANS ISOMERASE FKBP17-1, CHLOROPLASTIC"/>
    <property type="match status" value="1"/>
</dbReference>
<feature type="compositionally biased region" description="Polar residues" evidence="2">
    <location>
        <begin position="107"/>
        <end position="119"/>
    </location>
</feature>
<comment type="catalytic activity">
    <reaction evidence="1">
        <text>[protein]-peptidylproline (omega=180) = [protein]-peptidylproline (omega=0)</text>
        <dbReference type="Rhea" id="RHEA:16237"/>
        <dbReference type="Rhea" id="RHEA-COMP:10747"/>
        <dbReference type="Rhea" id="RHEA-COMP:10748"/>
        <dbReference type="ChEBI" id="CHEBI:83833"/>
        <dbReference type="ChEBI" id="CHEBI:83834"/>
        <dbReference type="EC" id="5.2.1.8"/>
    </reaction>
</comment>
<evidence type="ECO:0000313" key="5">
    <source>
        <dbReference type="Proteomes" id="UP000218209"/>
    </source>
</evidence>
<dbReference type="Gene3D" id="3.10.50.40">
    <property type="match status" value="1"/>
</dbReference>
<reference evidence="4 5" key="1">
    <citation type="submission" date="2017-03" db="EMBL/GenBank/DDBJ databases">
        <title>WGS assembly of Porphyra umbilicalis.</title>
        <authorList>
            <person name="Brawley S.H."/>
            <person name="Blouin N.A."/>
            <person name="Ficko-Blean E."/>
            <person name="Wheeler G.L."/>
            <person name="Lohr M."/>
            <person name="Goodson H.V."/>
            <person name="Jenkins J.W."/>
            <person name="Blaby-Haas C.E."/>
            <person name="Helliwell K.E."/>
            <person name="Chan C."/>
            <person name="Marriage T."/>
            <person name="Bhattacharya D."/>
            <person name="Klein A.S."/>
            <person name="Badis Y."/>
            <person name="Brodie J."/>
            <person name="Cao Y."/>
            <person name="Collen J."/>
            <person name="Dittami S.M."/>
            <person name="Gachon C.M."/>
            <person name="Green B.R."/>
            <person name="Karpowicz S."/>
            <person name="Kim J.W."/>
            <person name="Kudahl U."/>
            <person name="Lin S."/>
            <person name="Michel G."/>
            <person name="Mittag M."/>
            <person name="Olson B.J."/>
            <person name="Pangilinan J."/>
            <person name="Peng Y."/>
            <person name="Qiu H."/>
            <person name="Shu S."/>
            <person name="Singer J.T."/>
            <person name="Smith A.G."/>
            <person name="Sprecher B.N."/>
            <person name="Wagner V."/>
            <person name="Wang W."/>
            <person name="Wang Z.-Y."/>
            <person name="Yan J."/>
            <person name="Yarish C."/>
            <person name="Zoeuner-Riek S."/>
            <person name="Zhuang Y."/>
            <person name="Zou Y."/>
            <person name="Lindquist E.A."/>
            <person name="Grimwood J."/>
            <person name="Barry K."/>
            <person name="Rokhsar D.S."/>
            <person name="Schmutz J."/>
            <person name="Stiller J.W."/>
            <person name="Grossman A.R."/>
            <person name="Prochnik S.E."/>
        </authorList>
    </citation>
    <scope>NUCLEOTIDE SEQUENCE [LARGE SCALE GENOMIC DNA]</scope>
    <source>
        <strain evidence="4">4086291</strain>
    </source>
</reference>
<name>A0A1X6PJ60_PORUM</name>
<evidence type="ECO:0000259" key="3">
    <source>
        <dbReference type="PROSITE" id="PS50059"/>
    </source>
</evidence>
<dbReference type="InterPro" id="IPR046357">
    <property type="entry name" value="PPIase_dom_sf"/>
</dbReference>
<protein>
    <recommendedName>
        <fullName evidence="1">peptidylprolyl isomerase</fullName>
        <ecNumber evidence="1">5.2.1.8</ecNumber>
    </recommendedName>
</protein>
<dbReference type="InterPro" id="IPR001179">
    <property type="entry name" value="PPIase_FKBP_dom"/>
</dbReference>
<organism evidence="4 5">
    <name type="scientific">Porphyra umbilicalis</name>
    <name type="common">Purple laver</name>
    <name type="synonym">Red alga</name>
    <dbReference type="NCBI Taxonomy" id="2786"/>
    <lineage>
        <taxon>Eukaryota</taxon>
        <taxon>Rhodophyta</taxon>
        <taxon>Bangiophyceae</taxon>
        <taxon>Bangiales</taxon>
        <taxon>Bangiaceae</taxon>
        <taxon>Porphyra</taxon>
    </lineage>
</organism>
<keyword evidence="1" id="KW-0697">Rotamase</keyword>
<dbReference type="PANTHER" id="PTHR47860:SF1">
    <property type="entry name" value="PEPTIDYL-PROLYL CIS-TRANS ISOMERASE FKBP17-1, CHLOROPLASTIC"/>
    <property type="match status" value="1"/>
</dbReference>
<gene>
    <name evidence="4" type="ORF">BU14_0031s0058</name>
</gene>